<dbReference type="Proteomes" id="UP001062846">
    <property type="component" value="Chromosome 6"/>
</dbReference>
<evidence type="ECO:0000313" key="2">
    <source>
        <dbReference type="Proteomes" id="UP001062846"/>
    </source>
</evidence>
<organism evidence="1 2">
    <name type="scientific">Rhododendron molle</name>
    <name type="common">Chinese azalea</name>
    <name type="synonym">Azalea mollis</name>
    <dbReference type="NCBI Taxonomy" id="49168"/>
    <lineage>
        <taxon>Eukaryota</taxon>
        <taxon>Viridiplantae</taxon>
        <taxon>Streptophyta</taxon>
        <taxon>Embryophyta</taxon>
        <taxon>Tracheophyta</taxon>
        <taxon>Spermatophyta</taxon>
        <taxon>Magnoliopsida</taxon>
        <taxon>eudicotyledons</taxon>
        <taxon>Gunneridae</taxon>
        <taxon>Pentapetalae</taxon>
        <taxon>asterids</taxon>
        <taxon>Ericales</taxon>
        <taxon>Ericaceae</taxon>
        <taxon>Ericoideae</taxon>
        <taxon>Rhodoreae</taxon>
        <taxon>Rhododendron</taxon>
    </lineage>
</organism>
<gene>
    <name evidence="1" type="ORF">RHMOL_Rhmol06G0021100</name>
</gene>
<reference evidence="1" key="1">
    <citation type="submission" date="2022-02" db="EMBL/GenBank/DDBJ databases">
        <title>Plant Genome Project.</title>
        <authorList>
            <person name="Zhang R.-G."/>
        </authorList>
    </citation>
    <scope>NUCLEOTIDE SEQUENCE</scope>
    <source>
        <strain evidence="1">AT1</strain>
    </source>
</reference>
<dbReference type="EMBL" id="CM046393">
    <property type="protein sequence ID" value="KAI8549390.1"/>
    <property type="molecule type" value="Genomic_DNA"/>
</dbReference>
<keyword evidence="2" id="KW-1185">Reference proteome</keyword>
<accession>A0ACC0N868</accession>
<evidence type="ECO:0000313" key="1">
    <source>
        <dbReference type="EMBL" id="KAI8549390.1"/>
    </source>
</evidence>
<comment type="caution">
    <text evidence="1">The sequence shown here is derived from an EMBL/GenBank/DDBJ whole genome shotgun (WGS) entry which is preliminary data.</text>
</comment>
<name>A0ACC0N868_RHOML</name>
<protein>
    <submittedName>
        <fullName evidence="1">Uncharacterized protein</fullName>
    </submittedName>
</protein>
<sequence length="338" mass="36235">MVSNTKSLQIIMGAPGVKGKKVTALPKDGLTDLIGSVVSENHNFKEPFYVLDLGVYAAAVGVKLTTFDSIGEIEKIRKYHPECSLLIRIKPPDESGSRYPLGSKFGALPQEFAPLLQAAQSAKLTISGVSFHVGSASTNFGAYRSAVATAKTVFDAASQLGLPKMRVLNIGGGFTAGSNFDHAANAVKSALQEYLKNEPDLTVISEPGMFFAESAFTLATNIFGKRVRGALREYWINDGVFGSMNCILSNVTLNAPFPFAWTSNHGNPTCRGMKTYCSTVFGPTCTAVDTVLRGHRLPELQVNDWLVFPNMGAYTAAVGSNFNGFKAATTTHLVYSNP</sequence>
<proteinExistence type="predicted"/>